<reference evidence="1 2" key="1">
    <citation type="submission" date="2020-10" db="EMBL/GenBank/DDBJ databases">
        <title>Connecting structure to function with the recovery of over 1000 high-quality activated sludge metagenome-assembled genomes encoding full-length rRNA genes using long-read sequencing.</title>
        <authorList>
            <person name="Singleton C.M."/>
            <person name="Petriglieri F."/>
            <person name="Kristensen J.M."/>
            <person name="Kirkegaard R.H."/>
            <person name="Michaelsen T.Y."/>
            <person name="Andersen M.H."/>
            <person name="Karst S.M."/>
            <person name="Dueholm M.S."/>
            <person name="Nielsen P.H."/>
            <person name="Albertsen M."/>
        </authorList>
    </citation>
    <scope>NUCLEOTIDE SEQUENCE [LARGE SCALE GENOMIC DNA]</scope>
    <source>
        <strain evidence="1">OdNE_18-Q3-R46-58_MAXAC.008</strain>
    </source>
</reference>
<dbReference type="AlphaFoldDB" id="A0A936K5N8"/>
<evidence type="ECO:0008006" key="3">
    <source>
        <dbReference type="Google" id="ProtNLM"/>
    </source>
</evidence>
<dbReference type="EMBL" id="JADKCH010000003">
    <property type="protein sequence ID" value="MBK8572166.1"/>
    <property type="molecule type" value="Genomic_DNA"/>
</dbReference>
<gene>
    <name evidence="1" type="ORF">IPN91_05850</name>
</gene>
<proteinExistence type="predicted"/>
<accession>A0A936K5N8</accession>
<sequence length="136" mass="15022">MGCPPTSQAARPDRSQPPRLRAVLLVLALVAGCAPPELRQAQPAELQVERLAFLVVGRTTREEVLLRLGTPSAHLEGERILTYVFARRVSGSWDRELRTVSQGQALPLYRDHRVGNLVLVFAPDGRLARHSLVVSE</sequence>
<evidence type="ECO:0000313" key="1">
    <source>
        <dbReference type="EMBL" id="MBK8572166.1"/>
    </source>
</evidence>
<protein>
    <recommendedName>
        <fullName evidence="3">Lipoprotein SmpA/OmlA domain-containing protein</fullName>
    </recommendedName>
</protein>
<organism evidence="1 2">
    <name type="scientific">Candidatus Geothrix odensensis</name>
    <dbReference type="NCBI Taxonomy" id="2954440"/>
    <lineage>
        <taxon>Bacteria</taxon>
        <taxon>Pseudomonadati</taxon>
        <taxon>Acidobacteriota</taxon>
        <taxon>Holophagae</taxon>
        <taxon>Holophagales</taxon>
        <taxon>Holophagaceae</taxon>
        <taxon>Geothrix</taxon>
    </lineage>
</organism>
<name>A0A936K5N8_9BACT</name>
<evidence type="ECO:0000313" key="2">
    <source>
        <dbReference type="Proteomes" id="UP000709959"/>
    </source>
</evidence>
<dbReference type="Proteomes" id="UP000709959">
    <property type="component" value="Unassembled WGS sequence"/>
</dbReference>
<comment type="caution">
    <text evidence="1">The sequence shown here is derived from an EMBL/GenBank/DDBJ whole genome shotgun (WGS) entry which is preliminary data.</text>
</comment>